<evidence type="ECO:0000313" key="4">
    <source>
        <dbReference type="EMBL" id="SNQ59979.1"/>
    </source>
</evidence>
<comment type="similarity">
    <text evidence="1 2">Belongs to the short-chain dehydrogenases/reductases (SDR) family.</text>
</comment>
<dbReference type="Pfam" id="PF13561">
    <property type="entry name" value="adh_short_C2"/>
    <property type="match status" value="1"/>
</dbReference>
<feature type="domain" description="Ketoreductase" evidence="3">
    <location>
        <begin position="13"/>
        <end position="225"/>
    </location>
</feature>
<keyword evidence="4" id="KW-0560">Oxidoreductase</keyword>
<dbReference type="InterPro" id="IPR020904">
    <property type="entry name" value="Sc_DH/Rdtase_CS"/>
</dbReference>
<dbReference type="InterPro" id="IPR002347">
    <property type="entry name" value="SDR_fam"/>
</dbReference>
<dbReference type="RefSeq" id="WP_096204264.1">
    <property type="nucleotide sequence ID" value="NZ_FZMP01000057.1"/>
</dbReference>
<evidence type="ECO:0000259" key="3">
    <source>
        <dbReference type="SMART" id="SM00822"/>
    </source>
</evidence>
<dbReference type="InterPro" id="IPR050259">
    <property type="entry name" value="SDR"/>
</dbReference>
<dbReference type="GO" id="GO:0004316">
    <property type="term" value="F:3-oxoacyl-[acyl-carrier-protein] reductase (NADPH) activity"/>
    <property type="evidence" value="ECO:0007669"/>
    <property type="project" value="UniProtKB-EC"/>
</dbReference>
<evidence type="ECO:0000313" key="5">
    <source>
        <dbReference type="Proteomes" id="UP000218615"/>
    </source>
</evidence>
<dbReference type="PRINTS" id="PR00081">
    <property type="entry name" value="GDHRDH"/>
</dbReference>
<keyword evidence="5" id="KW-1185">Reference proteome</keyword>
<dbReference type="CDD" id="cd05333">
    <property type="entry name" value="BKR_SDR_c"/>
    <property type="match status" value="1"/>
</dbReference>
<accession>A0A284VL91</accession>
<dbReference type="Proteomes" id="UP000218615">
    <property type="component" value="Unassembled WGS sequence"/>
</dbReference>
<dbReference type="Gene3D" id="3.40.50.720">
    <property type="entry name" value="NAD(P)-binding Rossmann-like Domain"/>
    <property type="match status" value="1"/>
</dbReference>
<dbReference type="SMART" id="SM00822">
    <property type="entry name" value="PKS_KR"/>
    <property type="match status" value="1"/>
</dbReference>
<dbReference type="EMBL" id="FZMP01000057">
    <property type="protein sequence ID" value="SNQ59979.1"/>
    <property type="molecule type" value="Genomic_DNA"/>
</dbReference>
<dbReference type="PANTHER" id="PTHR42879:SF2">
    <property type="entry name" value="3-OXOACYL-[ACYL-CARRIER-PROTEIN] REDUCTASE FABG"/>
    <property type="match status" value="1"/>
</dbReference>
<dbReference type="InterPro" id="IPR057326">
    <property type="entry name" value="KR_dom"/>
</dbReference>
<sequence length="285" mass="31012">MNTNGNGKKLEGKVALVTGGSRGIGMAIALRLAEEGADVAINYQRTKEQAEEVSKLIDQMGTKNELEKLAIMIDNMDTKEHAKEVSKKIESLGRHSIICQANVSDPEQVCRMRDEIVRQFGKIDILVNNAGITRDKSFAKMTPQMWSEVLSVNLDGTFHCTKAVIDGMLERKYGRIVNISSVIGRMGNFGQANYAASKAGIIGFTQTLAKEFASKNITVNAIAPGFIETDMVKSIPGEAMEKILAQIPLRRLGKPEEVAGAVTYLVSEGDYITGQVIDINGGLYI</sequence>
<dbReference type="PANTHER" id="PTHR42879">
    <property type="entry name" value="3-OXOACYL-(ACYL-CARRIER-PROTEIN) REDUCTASE"/>
    <property type="match status" value="1"/>
</dbReference>
<gene>
    <name evidence="4" type="primary">fabG</name>
    <name evidence="4" type="ORF">MNV_150007</name>
</gene>
<proteinExistence type="inferred from homology"/>
<reference evidence="5" key="1">
    <citation type="submission" date="2017-06" db="EMBL/GenBank/DDBJ databases">
        <authorList>
            <person name="Cremers G."/>
        </authorList>
    </citation>
    <scope>NUCLEOTIDE SEQUENCE [LARGE SCALE GENOMIC DNA]</scope>
</reference>
<organism evidence="4 5">
    <name type="scientific">Candidatus Methanoperedens nitratireducens</name>
    <dbReference type="NCBI Taxonomy" id="1392998"/>
    <lineage>
        <taxon>Archaea</taxon>
        <taxon>Methanobacteriati</taxon>
        <taxon>Methanobacteriota</taxon>
        <taxon>Stenosarchaea group</taxon>
        <taxon>Methanomicrobia</taxon>
        <taxon>Methanosarcinales</taxon>
        <taxon>ANME-2 cluster</taxon>
        <taxon>Candidatus Methanoperedentaceae</taxon>
        <taxon>Candidatus Methanoperedens</taxon>
    </lineage>
</organism>
<dbReference type="AlphaFoldDB" id="A0A284VL91"/>
<protein>
    <submittedName>
        <fullName evidence="4">3-oxoacyl-(Acyl-carrier-protein) reductase</fullName>
        <ecNumber evidence="4">1.1.1.100</ecNumber>
    </submittedName>
</protein>
<dbReference type="Pfam" id="PF00106">
    <property type="entry name" value="adh_short"/>
    <property type="match status" value="1"/>
</dbReference>
<dbReference type="PROSITE" id="PS00061">
    <property type="entry name" value="ADH_SHORT"/>
    <property type="match status" value="1"/>
</dbReference>
<dbReference type="PRINTS" id="PR00080">
    <property type="entry name" value="SDRFAMILY"/>
</dbReference>
<dbReference type="OrthoDB" id="24596at2157"/>
<dbReference type="EC" id="1.1.1.100" evidence="4"/>
<dbReference type="GO" id="GO:0032787">
    <property type="term" value="P:monocarboxylic acid metabolic process"/>
    <property type="evidence" value="ECO:0007669"/>
    <property type="project" value="UniProtKB-ARBA"/>
</dbReference>
<dbReference type="STRING" id="1392998.ANME2D_00642"/>
<name>A0A284VL91_9EURY</name>
<dbReference type="SUPFAM" id="SSF51735">
    <property type="entry name" value="NAD(P)-binding Rossmann-fold domains"/>
    <property type="match status" value="1"/>
</dbReference>
<dbReference type="InterPro" id="IPR036291">
    <property type="entry name" value="NAD(P)-bd_dom_sf"/>
</dbReference>
<dbReference type="NCBIfam" id="NF009466">
    <property type="entry name" value="PRK12826.1-2"/>
    <property type="match status" value="1"/>
</dbReference>
<evidence type="ECO:0000256" key="1">
    <source>
        <dbReference type="ARBA" id="ARBA00006484"/>
    </source>
</evidence>
<evidence type="ECO:0000256" key="2">
    <source>
        <dbReference type="RuleBase" id="RU000363"/>
    </source>
</evidence>